<dbReference type="InterPro" id="IPR008271">
    <property type="entry name" value="Ser/Thr_kinase_AS"/>
</dbReference>
<accession>F2UQM9</accession>
<dbReference type="SUPFAM" id="SSF56112">
    <property type="entry name" value="Protein kinase-like (PK-like)"/>
    <property type="match status" value="1"/>
</dbReference>
<protein>
    <submittedName>
        <fullName evidence="2">Serine/threonine protein kinase</fullName>
    </submittedName>
</protein>
<organism evidence="3">
    <name type="scientific">Salpingoeca rosetta (strain ATCC 50818 / BSB-021)</name>
    <dbReference type="NCBI Taxonomy" id="946362"/>
    <lineage>
        <taxon>Eukaryota</taxon>
        <taxon>Choanoflagellata</taxon>
        <taxon>Craspedida</taxon>
        <taxon>Salpingoecidae</taxon>
        <taxon>Salpingoeca</taxon>
    </lineage>
</organism>
<dbReference type="PANTHER" id="PTHR44167:SF24">
    <property type="entry name" value="SERINE_THREONINE-PROTEIN KINASE CHK2"/>
    <property type="match status" value="1"/>
</dbReference>
<dbReference type="GO" id="GO:0005524">
    <property type="term" value="F:ATP binding"/>
    <property type="evidence" value="ECO:0007669"/>
    <property type="project" value="InterPro"/>
</dbReference>
<keyword evidence="3" id="KW-1185">Reference proteome</keyword>
<evidence type="ECO:0000259" key="1">
    <source>
        <dbReference type="PROSITE" id="PS50011"/>
    </source>
</evidence>
<dbReference type="PROSITE" id="PS50011">
    <property type="entry name" value="PROTEIN_KINASE_DOM"/>
    <property type="match status" value="1"/>
</dbReference>
<dbReference type="GO" id="GO:0044773">
    <property type="term" value="P:mitotic DNA damage checkpoint signaling"/>
    <property type="evidence" value="ECO:0007669"/>
    <property type="project" value="TreeGrafter"/>
</dbReference>
<proteinExistence type="predicted"/>
<evidence type="ECO:0000313" key="3">
    <source>
        <dbReference type="Proteomes" id="UP000007799"/>
    </source>
</evidence>
<dbReference type="GO" id="GO:0005634">
    <property type="term" value="C:nucleus"/>
    <property type="evidence" value="ECO:0007669"/>
    <property type="project" value="TreeGrafter"/>
</dbReference>
<dbReference type="SMART" id="SM00220">
    <property type="entry name" value="S_TKc"/>
    <property type="match status" value="1"/>
</dbReference>
<dbReference type="AlphaFoldDB" id="F2UQM9"/>
<dbReference type="CDD" id="cd00180">
    <property type="entry name" value="PKc"/>
    <property type="match status" value="1"/>
</dbReference>
<reference evidence="2" key="1">
    <citation type="submission" date="2009-08" db="EMBL/GenBank/DDBJ databases">
        <title>Annotation of Salpingoeca rosetta.</title>
        <authorList>
            <consortium name="The Broad Institute Genome Sequencing Platform"/>
            <person name="Russ C."/>
            <person name="Cuomo C."/>
            <person name="Burger G."/>
            <person name="Gray M.W."/>
            <person name="Holland P.W.H."/>
            <person name="King N."/>
            <person name="Lang F.B.F."/>
            <person name="Roger A.J."/>
            <person name="Ruiz-Trillo I."/>
            <person name="Young S.K."/>
            <person name="Zeng Q."/>
            <person name="Gargeya S."/>
            <person name="Alvarado L."/>
            <person name="Berlin A."/>
            <person name="Chapman S.B."/>
            <person name="Chen Z."/>
            <person name="Freedman E."/>
            <person name="Gellesch M."/>
            <person name="Goldberg J."/>
            <person name="Griggs A."/>
            <person name="Gujja S."/>
            <person name="Heilman E."/>
            <person name="Heiman D."/>
            <person name="Howarth C."/>
            <person name="Mehta T."/>
            <person name="Neiman D."/>
            <person name="Pearson M."/>
            <person name="Roberts A."/>
            <person name="Saif S."/>
            <person name="Shea T."/>
            <person name="Shenoy N."/>
            <person name="Sisk P."/>
            <person name="Stolte C."/>
            <person name="Sykes S."/>
            <person name="White J."/>
            <person name="Yandava C."/>
            <person name="Haas B."/>
            <person name="Nusbaum C."/>
            <person name="Birren B."/>
        </authorList>
    </citation>
    <scope>NUCLEOTIDE SEQUENCE [LARGE SCALE GENOMIC DNA]</scope>
    <source>
        <strain evidence="2">ATCC 50818</strain>
    </source>
</reference>
<dbReference type="PANTHER" id="PTHR44167">
    <property type="entry name" value="OVARIAN-SPECIFIC SERINE/THREONINE-PROTEIN KINASE LOK-RELATED"/>
    <property type="match status" value="1"/>
</dbReference>
<dbReference type="Pfam" id="PF00069">
    <property type="entry name" value="Pkinase"/>
    <property type="match status" value="1"/>
</dbReference>
<dbReference type="EMBL" id="GL832989">
    <property type="protein sequence ID" value="EGD79934.1"/>
    <property type="molecule type" value="Genomic_DNA"/>
</dbReference>
<sequence length="295" mass="33589">MSSQTLQLFLSKYEFIGTHPDLPNGAFGQVLECQQRGPRGVQLASSHQEQEQRRKYVVKCIDFNRHYHICQARGHDMSKCPDKELQREYDLLMLAQSCPYLCKCIEVLYVPHDHMYIVMPRYQGDLLKFIETHELALSDLKTLARRLLCGLAFLQEHHVIHRDIKPENVLLDGTVHTAVIADFGCGRRVTGSHPTVGMGTQQYQSPEMMTGQPYDLHTDMWSTGCLLYLAATRRLPFPSFEFALTRTIDLDEVGDAYGDRTFTQLLDALLSMHPHHRPLAADALMHPFVTSSSSS</sequence>
<dbReference type="Proteomes" id="UP000007799">
    <property type="component" value="Unassembled WGS sequence"/>
</dbReference>
<feature type="domain" description="Protein kinase" evidence="1">
    <location>
        <begin position="16"/>
        <end position="289"/>
    </location>
</feature>
<dbReference type="InterPro" id="IPR011009">
    <property type="entry name" value="Kinase-like_dom_sf"/>
</dbReference>
<dbReference type="InParanoid" id="F2UQM9"/>
<dbReference type="GeneID" id="16069085"/>
<dbReference type="KEGG" id="sre:PTSG_10216"/>
<dbReference type="OrthoDB" id="63989at2759"/>
<dbReference type="PROSITE" id="PS00108">
    <property type="entry name" value="PROTEIN_KINASE_ST"/>
    <property type="match status" value="1"/>
</dbReference>
<evidence type="ECO:0000313" key="2">
    <source>
        <dbReference type="EMBL" id="EGD79934.1"/>
    </source>
</evidence>
<keyword evidence="2" id="KW-0723">Serine/threonine-protein kinase</keyword>
<dbReference type="eggNOG" id="KOG0032">
    <property type="taxonomic scope" value="Eukaryota"/>
</dbReference>
<dbReference type="RefSeq" id="XP_004988555.1">
    <property type="nucleotide sequence ID" value="XM_004988498.1"/>
</dbReference>
<gene>
    <name evidence="2" type="ORF">PTSG_10216</name>
</gene>
<dbReference type="STRING" id="946362.F2UQM9"/>
<dbReference type="GO" id="GO:0004674">
    <property type="term" value="F:protein serine/threonine kinase activity"/>
    <property type="evidence" value="ECO:0007669"/>
    <property type="project" value="UniProtKB-KW"/>
</dbReference>
<keyword evidence="2" id="KW-0808">Transferase</keyword>
<dbReference type="InterPro" id="IPR000719">
    <property type="entry name" value="Prot_kinase_dom"/>
</dbReference>
<dbReference type="Gene3D" id="1.10.510.10">
    <property type="entry name" value="Transferase(Phosphotransferase) domain 1"/>
    <property type="match status" value="1"/>
</dbReference>
<name>F2UQM9_SALR5</name>
<keyword evidence="2" id="KW-0418">Kinase</keyword>